<gene>
    <name evidence="3" type="ordered locus">AALP_Aa5g107000</name>
</gene>
<dbReference type="Gene3D" id="3.80.10.10">
    <property type="entry name" value="Ribonuclease Inhibitor"/>
    <property type="match status" value="1"/>
</dbReference>
<keyword evidence="1" id="KW-0520">NAD</keyword>
<dbReference type="SUPFAM" id="SSF52540">
    <property type="entry name" value="P-loop containing nucleoside triphosphate hydrolases"/>
    <property type="match status" value="1"/>
</dbReference>
<dbReference type="InterPro" id="IPR027417">
    <property type="entry name" value="P-loop_NTPase"/>
</dbReference>
<dbReference type="InterPro" id="IPR032675">
    <property type="entry name" value="LRR_dom_sf"/>
</dbReference>
<dbReference type="PANTHER" id="PTHR11017:SF274">
    <property type="entry name" value="ADP-RIBOSYL CYCLASE_CYCLIC ADP-RIBOSE HYDROLASE-RELATED"/>
    <property type="match status" value="1"/>
</dbReference>
<dbReference type="OrthoDB" id="1289039at2759"/>
<dbReference type="Gene3D" id="3.40.50.10140">
    <property type="entry name" value="Toll/interleukin-1 receptor homology (TIR) domain"/>
    <property type="match status" value="1"/>
</dbReference>
<evidence type="ECO:0000256" key="1">
    <source>
        <dbReference type="ARBA" id="ARBA00023027"/>
    </source>
</evidence>
<dbReference type="InterPro" id="IPR035897">
    <property type="entry name" value="Toll_tir_struct_dom_sf"/>
</dbReference>
<dbReference type="GO" id="GO:0006952">
    <property type="term" value="P:defense response"/>
    <property type="evidence" value="ECO:0007669"/>
    <property type="project" value="InterPro"/>
</dbReference>
<evidence type="ECO:0000313" key="3">
    <source>
        <dbReference type="EMBL" id="KFK34149.1"/>
    </source>
</evidence>
<evidence type="ECO:0000313" key="4">
    <source>
        <dbReference type="Proteomes" id="UP000029120"/>
    </source>
</evidence>
<dbReference type="InterPro" id="IPR000157">
    <property type="entry name" value="TIR_dom"/>
</dbReference>
<keyword evidence="4" id="KW-1185">Reference proteome</keyword>
<dbReference type="Gramene" id="KFK34149">
    <property type="protein sequence ID" value="KFK34149"/>
    <property type="gene ID" value="AALP_AA5G107000"/>
</dbReference>
<dbReference type="EMBL" id="CM002873">
    <property type="protein sequence ID" value="KFK34149.1"/>
    <property type="molecule type" value="Genomic_DNA"/>
</dbReference>
<accession>A0A087GW97</accession>
<dbReference type="PROSITE" id="PS50104">
    <property type="entry name" value="TIR"/>
    <property type="match status" value="1"/>
</dbReference>
<dbReference type="AlphaFoldDB" id="A0A087GW97"/>
<proteinExistence type="predicted"/>
<feature type="domain" description="TIR" evidence="2">
    <location>
        <begin position="11"/>
        <end position="173"/>
    </location>
</feature>
<dbReference type="SMART" id="SM00255">
    <property type="entry name" value="TIR"/>
    <property type="match status" value="1"/>
</dbReference>
<evidence type="ECO:0000259" key="2">
    <source>
        <dbReference type="PROSITE" id="PS50104"/>
    </source>
</evidence>
<dbReference type="GO" id="GO:0007165">
    <property type="term" value="P:signal transduction"/>
    <property type="evidence" value="ECO:0007669"/>
    <property type="project" value="InterPro"/>
</dbReference>
<dbReference type="Proteomes" id="UP000029120">
    <property type="component" value="Chromosome 5"/>
</dbReference>
<dbReference type="FunFam" id="3.40.50.10140:FF:000007">
    <property type="entry name" value="Disease resistance protein (TIR-NBS-LRR class)"/>
    <property type="match status" value="1"/>
</dbReference>
<name>A0A087GW97_ARAAL</name>
<reference evidence="4" key="1">
    <citation type="journal article" date="2015" name="Nat. Plants">
        <title>Genome expansion of Arabis alpina linked with retrotransposition and reduced symmetric DNA methylation.</title>
        <authorList>
            <person name="Willing E.M."/>
            <person name="Rawat V."/>
            <person name="Mandakova T."/>
            <person name="Maumus F."/>
            <person name="James G.V."/>
            <person name="Nordstroem K.J."/>
            <person name="Becker C."/>
            <person name="Warthmann N."/>
            <person name="Chica C."/>
            <person name="Szarzynska B."/>
            <person name="Zytnicki M."/>
            <person name="Albani M.C."/>
            <person name="Kiefer C."/>
            <person name="Bergonzi S."/>
            <person name="Castaings L."/>
            <person name="Mateos J.L."/>
            <person name="Berns M.C."/>
            <person name="Bujdoso N."/>
            <person name="Piofczyk T."/>
            <person name="de Lorenzo L."/>
            <person name="Barrero-Sicilia C."/>
            <person name="Mateos I."/>
            <person name="Piednoel M."/>
            <person name="Hagmann J."/>
            <person name="Chen-Min-Tao R."/>
            <person name="Iglesias-Fernandez R."/>
            <person name="Schuster S.C."/>
            <person name="Alonso-Blanco C."/>
            <person name="Roudier F."/>
            <person name="Carbonero P."/>
            <person name="Paz-Ares J."/>
            <person name="Davis S.J."/>
            <person name="Pecinka A."/>
            <person name="Quesneville H."/>
            <person name="Colot V."/>
            <person name="Lysak M.A."/>
            <person name="Weigel D."/>
            <person name="Coupland G."/>
            <person name="Schneeberger K."/>
        </authorList>
    </citation>
    <scope>NUCLEOTIDE SEQUENCE [LARGE SCALE GENOMIC DNA]</scope>
    <source>
        <strain evidence="4">cv. Pajares</strain>
    </source>
</reference>
<dbReference type="Pfam" id="PF01582">
    <property type="entry name" value="TIR"/>
    <property type="match status" value="1"/>
</dbReference>
<dbReference type="InterPro" id="IPR044974">
    <property type="entry name" value="Disease_R_plants"/>
</dbReference>
<protein>
    <recommendedName>
        <fullName evidence="2">TIR domain-containing protein</fullName>
    </recommendedName>
</protein>
<dbReference type="PANTHER" id="PTHR11017">
    <property type="entry name" value="LEUCINE-RICH REPEAT-CONTAINING PROTEIN"/>
    <property type="match status" value="1"/>
</dbReference>
<dbReference type="PRINTS" id="PR00364">
    <property type="entry name" value="DISEASERSIST"/>
</dbReference>
<sequence length="384" mass="43527">MASSSSSWRSWRFDVFPSFSGEDVPKSFLSHLLEKLRTKLIITFIDHGIERSRPIAPELLSEIRDSRISIVVFSKNYASSTWCLNELAAIHDFHVESGQMVIPVFYDVDPSHVRKQTGEFGKAFETTCGGKTEDDIKRWKKAIACVASITGEDSRNWKTYPPDGFIELAKEVMNLAGNLPLGLNVLGLSLRGKGKKEWVEMMPRLRNGLNGKIEKTLRVGYDGLDAEDQEIFIYIACLLNGHKVKILNWDERPLKCMPTNFKAEYLVKISIKNSTLDKMWEGTQPLRSLKKMSLAGSRNLKEIPDLSYAINLEKIDLFKCRSLVTLPSSVRNLKKLRNLRMTGCSRLEVLPADVNLESLKRLDLVGCSRLRSFPKISKNISVSR</sequence>
<dbReference type="SUPFAM" id="SSF52200">
    <property type="entry name" value="Toll/Interleukin receptor TIR domain"/>
    <property type="match status" value="1"/>
</dbReference>
<dbReference type="SUPFAM" id="SSF52058">
    <property type="entry name" value="L domain-like"/>
    <property type="match status" value="1"/>
</dbReference>
<dbReference type="OMA" id="EIFIYIA"/>
<organism evidence="3 4">
    <name type="scientific">Arabis alpina</name>
    <name type="common">Alpine rock-cress</name>
    <dbReference type="NCBI Taxonomy" id="50452"/>
    <lineage>
        <taxon>Eukaryota</taxon>
        <taxon>Viridiplantae</taxon>
        <taxon>Streptophyta</taxon>
        <taxon>Embryophyta</taxon>
        <taxon>Tracheophyta</taxon>
        <taxon>Spermatophyta</taxon>
        <taxon>Magnoliopsida</taxon>
        <taxon>eudicotyledons</taxon>
        <taxon>Gunneridae</taxon>
        <taxon>Pentapetalae</taxon>
        <taxon>rosids</taxon>
        <taxon>malvids</taxon>
        <taxon>Brassicales</taxon>
        <taxon>Brassicaceae</taxon>
        <taxon>Arabideae</taxon>
        <taxon>Arabis</taxon>
    </lineage>
</organism>